<dbReference type="AlphaFoldDB" id="A0A9Q0RJZ8"/>
<gene>
    <name evidence="2" type="ORF">RDWZM_009745</name>
</gene>
<sequence length="251" mass="28444">MSDNKQVKRISSDQPTALIAPSDYEHIFKGGNDDKREAKGANSLGKVVNINKSKPELTRVKSEQPTALIAPSDYEHIFKADDDVKKPYDDKVANNKNKTIVKVSSSFPVNTAQCKESPRVVNRIPTDTPTALIAPSDFEHIYRDPQSDSKDNMKKTIEIKTRKVPSRMKPSNTSINRRNCSKLSEKSRKRLKEGQGPRRSASKSSERHHQSPPPPQTKRSDREQETLPPSIQLVVKKFIERQKKTYTINKK</sequence>
<feature type="compositionally biased region" description="Polar residues" evidence="1">
    <location>
        <begin position="169"/>
        <end position="178"/>
    </location>
</feature>
<proteinExistence type="predicted"/>
<evidence type="ECO:0000313" key="2">
    <source>
        <dbReference type="EMBL" id="KAJ6218588.1"/>
    </source>
</evidence>
<organism evidence="2 3">
    <name type="scientific">Blomia tropicalis</name>
    <name type="common">Mite</name>
    <dbReference type="NCBI Taxonomy" id="40697"/>
    <lineage>
        <taxon>Eukaryota</taxon>
        <taxon>Metazoa</taxon>
        <taxon>Ecdysozoa</taxon>
        <taxon>Arthropoda</taxon>
        <taxon>Chelicerata</taxon>
        <taxon>Arachnida</taxon>
        <taxon>Acari</taxon>
        <taxon>Acariformes</taxon>
        <taxon>Sarcoptiformes</taxon>
        <taxon>Astigmata</taxon>
        <taxon>Glycyphagoidea</taxon>
        <taxon>Echimyopodidae</taxon>
        <taxon>Blomia</taxon>
    </lineage>
</organism>
<dbReference type="Proteomes" id="UP001142055">
    <property type="component" value="Chromosome 3"/>
</dbReference>
<comment type="caution">
    <text evidence="2">The sequence shown here is derived from an EMBL/GenBank/DDBJ whole genome shotgun (WGS) entry which is preliminary data.</text>
</comment>
<dbReference type="OrthoDB" id="6507202at2759"/>
<evidence type="ECO:0000256" key="1">
    <source>
        <dbReference type="SAM" id="MobiDB-lite"/>
    </source>
</evidence>
<keyword evidence="3" id="KW-1185">Reference proteome</keyword>
<feature type="compositionally biased region" description="Basic and acidic residues" evidence="1">
    <location>
        <begin position="137"/>
        <end position="161"/>
    </location>
</feature>
<protein>
    <submittedName>
        <fullName evidence="2">Uncharacterized protein</fullName>
    </submittedName>
</protein>
<accession>A0A9Q0RJZ8</accession>
<reference evidence="2" key="1">
    <citation type="submission" date="2022-12" db="EMBL/GenBank/DDBJ databases">
        <title>Genome assemblies of Blomia tropicalis.</title>
        <authorList>
            <person name="Cui Y."/>
        </authorList>
    </citation>
    <scope>NUCLEOTIDE SEQUENCE</scope>
    <source>
        <tissue evidence="2">Adult mites</tissue>
    </source>
</reference>
<feature type="region of interest" description="Disordered" evidence="1">
    <location>
        <begin position="135"/>
        <end position="234"/>
    </location>
</feature>
<dbReference type="EMBL" id="JAPWDV010000003">
    <property type="protein sequence ID" value="KAJ6218588.1"/>
    <property type="molecule type" value="Genomic_DNA"/>
</dbReference>
<dbReference type="OMA" id="TAQCKES"/>
<evidence type="ECO:0000313" key="3">
    <source>
        <dbReference type="Proteomes" id="UP001142055"/>
    </source>
</evidence>
<name>A0A9Q0RJZ8_BLOTA</name>